<dbReference type="Gene3D" id="3.10.129.10">
    <property type="entry name" value="Hotdog Thioesterase"/>
    <property type="match status" value="1"/>
</dbReference>
<protein>
    <submittedName>
        <fullName evidence="1">Acyl-CoA thioesterase</fullName>
    </submittedName>
</protein>
<dbReference type="GO" id="GO:0047617">
    <property type="term" value="F:fatty acyl-CoA hydrolase activity"/>
    <property type="evidence" value="ECO:0007669"/>
    <property type="project" value="TreeGrafter"/>
</dbReference>
<organism evidence="1 2">
    <name type="scientific">Wenzhouxiangella sediminis</name>
    <dbReference type="NCBI Taxonomy" id="1792836"/>
    <lineage>
        <taxon>Bacteria</taxon>
        <taxon>Pseudomonadati</taxon>
        <taxon>Pseudomonadota</taxon>
        <taxon>Gammaproteobacteria</taxon>
        <taxon>Chromatiales</taxon>
        <taxon>Wenzhouxiangellaceae</taxon>
        <taxon>Wenzhouxiangella</taxon>
    </lineage>
</organism>
<evidence type="ECO:0000313" key="1">
    <source>
        <dbReference type="EMBL" id="RFF30092.1"/>
    </source>
</evidence>
<dbReference type="PANTHER" id="PTHR31793">
    <property type="entry name" value="4-HYDROXYBENZOYL-COA THIOESTERASE FAMILY MEMBER"/>
    <property type="match status" value="1"/>
</dbReference>
<sequence length="133" mass="15241">MPEFMIQLPVRWGDMDAFGHVSNVVYLRYIEDCRAQWMESVPSHWQDGETGPVVANININFRRPMYWPETVEVTLRPLSPGRSSIKLEHEIRSIPEKGSEATVYADATCTLVWIDKKKGEPVPLPTCIRDLAQ</sequence>
<dbReference type="Proteomes" id="UP000260351">
    <property type="component" value="Unassembled WGS sequence"/>
</dbReference>
<keyword evidence="2" id="KW-1185">Reference proteome</keyword>
<name>A0A3E1K7V2_9GAMM</name>
<dbReference type="SUPFAM" id="SSF54637">
    <property type="entry name" value="Thioesterase/thiol ester dehydrase-isomerase"/>
    <property type="match status" value="1"/>
</dbReference>
<evidence type="ECO:0000313" key="2">
    <source>
        <dbReference type="Proteomes" id="UP000260351"/>
    </source>
</evidence>
<dbReference type="AlphaFoldDB" id="A0A3E1K7V2"/>
<accession>A0A3E1K7V2</accession>
<reference evidence="1 2" key="1">
    <citation type="submission" date="2018-08" db="EMBL/GenBank/DDBJ databases">
        <title>Wenzhouxiangella salilacus sp. nov., a novel bacterium isolated from a saline lake in Xinjiang Province, China.</title>
        <authorList>
            <person name="Han S."/>
        </authorList>
    </citation>
    <scope>NUCLEOTIDE SEQUENCE [LARGE SCALE GENOMIC DNA]</scope>
    <source>
        <strain evidence="1 2">XDB06</strain>
    </source>
</reference>
<dbReference type="InterPro" id="IPR029069">
    <property type="entry name" value="HotDog_dom_sf"/>
</dbReference>
<proteinExistence type="predicted"/>
<dbReference type="OrthoDB" id="9799036at2"/>
<dbReference type="CDD" id="cd00586">
    <property type="entry name" value="4HBT"/>
    <property type="match status" value="1"/>
</dbReference>
<dbReference type="EMBL" id="QUZK01000038">
    <property type="protein sequence ID" value="RFF30092.1"/>
    <property type="molecule type" value="Genomic_DNA"/>
</dbReference>
<dbReference type="InterPro" id="IPR050563">
    <property type="entry name" value="4-hydroxybenzoyl-CoA_TE"/>
</dbReference>
<dbReference type="Pfam" id="PF13279">
    <property type="entry name" value="4HBT_2"/>
    <property type="match status" value="1"/>
</dbReference>
<comment type="caution">
    <text evidence="1">The sequence shown here is derived from an EMBL/GenBank/DDBJ whole genome shotgun (WGS) entry which is preliminary data.</text>
</comment>
<dbReference type="RefSeq" id="WP_116650961.1">
    <property type="nucleotide sequence ID" value="NZ_QUZK01000038.1"/>
</dbReference>
<gene>
    <name evidence="1" type="ORF">DZC52_09770</name>
</gene>
<dbReference type="PANTHER" id="PTHR31793:SF24">
    <property type="entry name" value="LONG-CHAIN ACYL-COA THIOESTERASE FADM"/>
    <property type="match status" value="1"/>
</dbReference>